<keyword evidence="3 6" id="KW-1133">Transmembrane helix</keyword>
<evidence type="ECO:0000313" key="9">
    <source>
        <dbReference type="Proteomes" id="UP000327013"/>
    </source>
</evidence>
<evidence type="ECO:0000256" key="1">
    <source>
        <dbReference type="ARBA" id="ARBA00004127"/>
    </source>
</evidence>
<feature type="compositionally biased region" description="Basic and acidic residues" evidence="5">
    <location>
        <begin position="494"/>
        <end position="503"/>
    </location>
</feature>
<feature type="compositionally biased region" description="Polar residues" evidence="5">
    <location>
        <begin position="100"/>
        <end position="110"/>
    </location>
</feature>
<dbReference type="EMBL" id="VIBQ01000098">
    <property type="protein sequence ID" value="KAB8748953.1"/>
    <property type="molecule type" value="Genomic_DNA"/>
</dbReference>
<dbReference type="GO" id="GO:0012505">
    <property type="term" value="C:endomembrane system"/>
    <property type="evidence" value="ECO:0007669"/>
    <property type="project" value="UniProtKB-SubCell"/>
</dbReference>
<dbReference type="OrthoDB" id="5586090at2759"/>
<feature type="compositionally biased region" description="Basic and acidic residues" evidence="5">
    <location>
        <begin position="627"/>
        <end position="645"/>
    </location>
</feature>
<feature type="region of interest" description="Disordered" evidence="5">
    <location>
        <begin position="88"/>
        <end position="113"/>
    </location>
</feature>
<keyword evidence="2 6" id="KW-0812">Transmembrane</keyword>
<feature type="transmembrane region" description="Helical" evidence="6">
    <location>
        <begin position="322"/>
        <end position="343"/>
    </location>
</feature>
<dbReference type="InterPro" id="IPR006614">
    <property type="entry name" value="Peroxin/Ferlin"/>
</dbReference>
<evidence type="ECO:0000256" key="3">
    <source>
        <dbReference type="ARBA" id="ARBA00022989"/>
    </source>
</evidence>
<evidence type="ECO:0000256" key="5">
    <source>
        <dbReference type="SAM" id="MobiDB-lite"/>
    </source>
</evidence>
<keyword evidence="4 6" id="KW-0472">Membrane</keyword>
<evidence type="ECO:0000256" key="2">
    <source>
        <dbReference type="ARBA" id="ARBA00022692"/>
    </source>
</evidence>
<evidence type="ECO:0000256" key="6">
    <source>
        <dbReference type="SAM" id="Phobius"/>
    </source>
</evidence>
<comment type="subcellular location">
    <subcellularLocation>
        <location evidence="1">Endomembrane system</location>
        <topology evidence="1">Multi-pass membrane protein</topology>
    </subcellularLocation>
</comment>
<dbReference type="Pfam" id="PF06398">
    <property type="entry name" value="Pex24p"/>
    <property type="match status" value="1"/>
</dbReference>
<organism evidence="8 9">
    <name type="scientific">Carpinus fangiana</name>
    <dbReference type="NCBI Taxonomy" id="176857"/>
    <lineage>
        <taxon>Eukaryota</taxon>
        <taxon>Viridiplantae</taxon>
        <taxon>Streptophyta</taxon>
        <taxon>Embryophyta</taxon>
        <taxon>Tracheophyta</taxon>
        <taxon>Spermatophyta</taxon>
        <taxon>Magnoliopsida</taxon>
        <taxon>eudicotyledons</taxon>
        <taxon>Gunneridae</taxon>
        <taxon>Pentapetalae</taxon>
        <taxon>rosids</taxon>
        <taxon>fabids</taxon>
        <taxon>Fagales</taxon>
        <taxon>Betulaceae</taxon>
        <taxon>Carpinus</taxon>
    </lineage>
</organism>
<keyword evidence="9" id="KW-1185">Reference proteome</keyword>
<protein>
    <recommendedName>
        <fullName evidence="7">Peroxin/Ferlin domain-containing protein</fullName>
    </recommendedName>
</protein>
<evidence type="ECO:0000256" key="4">
    <source>
        <dbReference type="ARBA" id="ARBA00023136"/>
    </source>
</evidence>
<dbReference type="InterPro" id="IPR010482">
    <property type="entry name" value="TECPR1-like_DysF"/>
</dbReference>
<evidence type="ECO:0000259" key="7">
    <source>
        <dbReference type="SMART" id="SM00693"/>
    </source>
</evidence>
<dbReference type="GO" id="GO:0005778">
    <property type="term" value="C:peroxisomal membrane"/>
    <property type="evidence" value="ECO:0007669"/>
    <property type="project" value="TreeGrafter"/>
</dbReference>
<feature type="compositionally biased region" description="Low complexity" evidence="5">
    <location>
        <begin position="591"/>
        <end position="603"/>
    </location>
</feature>
<feature type="region of interest" description="Disordered" evidence="5">
    <location>
        <begin position="240"/>
        <end position="270"/>
    </location>
</feature>
<dbReference type="SMART" id="SM00693">
    <property type="entry name" value="DysFN"/>
    <property type="match status" value="1"/>
</dbReference>
<dbReference type="GO" id="GO:0007031">
    <property type="term" value="P:peroxisome organization"/>
    <property type="evidence" value="ECO:0007669"/>
    <property type="project" value="TreeGrafter"/>
</dbReference>
<feature type="compositionally biased region" description="Low complexity" evidence="5">
    <location>
        <begin position="249"/>
        <end position="259"/>
    </location>
</feature>
<comment type="caution">
    <text evidence="8">The sequence shown here is derived from an EMBL/GenBank/DDBJ whole genome shotgun (WGS) entry which is preliminary data.</text>
</comment>
<feature type="region of interest" description="Disordered" evidence="5">
    <location>
        <begin position="580"/>
        <end position="679"/>
    </location>
</feature>
<name>A0A5N6L460_9ROSI</name>
<dbReference type="AlphaFoldDB" id="A0A5N6L460"/>
<proteinExistence type="predicted"/>
<dbReference type="Proteomes" id="UP000327013">
    <property type="component" value="Unassembled WGS sequence"/>
</dbReference>
<evidence type="ECO:0000313" key="8">
    <source>
        <dbReference type="EMBL" id="KAB8748953.1"/>
    </source>
</evidence>
<dbReference type="PANTHER" id="PTHR31679:SF2">
    <property type="entry name" value="PEROXISOMAL MEMBRANE PROTEIN PEX30-RELATED"/>
    <property type="match status" value="1"/>
</dbReference>
<feature type="domain" description="Peroxin/Ferlin" evidence="7">
    <location>
        <begin position="424"/>
        <end position="494"/>
    </location>
</feature>
<dbReference type="PANTHER" id="PTHR31679">
    <property type="entry name" value="PEROXISOMAL MEMBRANE PROTEIN PEX30-RELATED"/>
    <property type="match status" value="1"/>
</dbReference>
<reference evidence="8 9" key="1">
    <citation type="submission" date="2019-06" db="EMBL/GenBank/DDBJ databases">
        <title>A chromosomal-level reference genome of Carpinus fangiana (Coryloideae, Betulaceae).</title>
        <authorList>
            <person name="Yang X."/>
            <person name="Wang Z."/>
            <person name="Zhang L."/>
            <person name="Hao G."/>
            <person name="Liu J."/>
            <person name="Yang Y."/>
        </authorList>
    </citation>
    <scope>NUCLEOTIDE SEQUENCE [LARGE SCALE GENOMIC DNA]</scope>
    <source>
        <strain evidence="8">Cfa_2016G</strain>
        <tissue evidence="8">Leaf</tissue>
    </source>
</reference>
<accession>A0A5N6L460</accession>
<feature type="region of interest" description="Disordered" evidence="5">
    <location>
        <begin position="493"/>
        <end position="512"/>
    </location>
</feature>
<dbReference type="InterPro" id="IPR052646">
    <property type="entry name" value="Peroxisomal_PEX28-32"/>
</dbReference>
<feature type="transmembrane region" description="Helical" evidence="6">
    <location>
        <begin position="209"/>
        <end position="227"/>
    </location>
</feature>
<sequence length="679" mass="74324">MLMPVRLRHTRPVKAIAFLTLVSTRACIRVARTIDSTFAAFVSNTAVSQAHLGRATPDDISGSSPLWTPPASWQLLVRIASISLSRIAPQSTHAPPDTPWMSSMPSSATEDPSAIVVGEPPTVAAFSPTSTFLQAPAHARQRSTILVHQKSPLLVATPPQITRALAYSHPFLLPLNKLVGLLSWSTGDPWESFLFVATFWAATLYGDALLRYAGPIFFAVFLMLGMYSRRYSPLSSTGWASEASTPKNSKASASSSSGKGHLRKESDGANRHHKSLDEIVDTLKLFTARCNILLDPFIRLTDFLSTQRTATSATTRPALTSLFLRILIVTPFWYLLTLGPLHIITPRRVVLFAGTLILSWHSRPASISRTILWRSRSIRRAMSVITGLTFNPTDLSDLKELRPPLPPRASQIALRHGKAPPPEGVRLTWTLWENQRRWLGIGWTSSMLAYERASWTDDALNPAPTKGAFTLPTLQEAGAIAKWRWVAGSEWTVDDGKSSDGSHRGQVNSGLSEDDEDGWIYYDNKWRDGRRGIDGWGRYTRRRKWCRDAELVEVSASNEGSSDEAETKKAKIGIGEAGKENVKEADSISIKSAAGKSHKSTSSTGGGGWFRRRRKSDASVSTIDTTAGDKGKSTGVEGKDHKDEGSSDDGYVPMPFRGRQSGMVEATWGVGDDAGMELG</sequence>
<gene>
    <name evidence="8" type="ORF">FH972_026504</name>
</gene>